<feature type="binding site" description="in other chain" evidence="9">
    <location>
        <position position="27"/>
    </location>
    <ligand>
        <name>5-phospho-alpha-D-ribose 1-diphosphate</name>
        <dbReference type="ChEBI" id="CHEBI:58017"/>
        <note>ligand shared between dimeric partners</note>
    </ligand>
</feature>
<evidence type="ECO:0000256" key="2">
    <source>
        <dbReference type="ARBA" id="ARBA00004889"/>
    </source>
</evidence>
<gene>
    <name evidence="9 11" type="primary">pyrE</name>
    <name evidence="11" type="ORF">ACFL27_04590</name>
</gene>
<evidence type="ECO:0000313" key="12">
    <source>
        <dbReference type="Proteomes" id="UP001594351"/>
    </source>
</evidence>
<dbReference type="Pfam" id="PF00156">
    <property type="entry name" value="Pribosyltran"/>
    <property type="match status" value="1"/>
</dbReference>
<keyword evidence="12" id="KW-1185">Reference proteome</keyword>
<accession>A0ABV6YTE6</accession>
<dbReference type="CDD" id="cd06223">
    <property type="entry name" value="PRTases_typeI"/>
    <property type="match status" value="1"/>
</dbReference>
<dbReference type="PANTHER" id="PTHR46683">
    <property type="entry name" value="OROTATE PHOSPHORIBOSYLTRANSFERASE 1-RELATED"/>
    <property type="match status" value="1"/>
</dbReference>
<feature type="binding site" description="in other chain" evidence="9">
    <location>
        <position position="102"/>
    </location>
    <ligand>
        <name>5-phospho-alpha-D-ribose 1-diphosphate</name>
        <dbReference type="ChEBI" id="CHEBI:58017"/>
        <note>ligand shared between dimeric partners</note>
    </ligand>
</feature>
<dbReference type="PANTHER" id="PTHR46683:SF1">
    <property type="entry name" value="OROTATE PHOSPHORIBOSYLTRANSFERASE 1-RELATED"/>
    <property type="match status" value="1"/>
</dbReference>
<dbReference type="GO" id="GO:0004588">
    <property type="term" value="F:orotate phosphoribosyltransferase activity"/>
    <property type="evidence" value="ECO:0007669"/>
    <property type="project" value="UniProtKB-EC"/>
</dbReference>
<feature type="binding site" evidence="9">
    <location>
        <position position="101"/>
    </location>
    <ligand>
        <name>5-phospho-alpha-D-ribose 1-diphosphate</name>
        <dbReference type="ChEBI" id="CHEBI:58017"/>
        <note>ligand shared between dimeric partners</note>
    </ligand>
</feature>
<evidence type="ECO:0000256" key="7">
    <source>
        <dbReference type="ARBA" id="ARBA00022679"/>
    </source>
</evidence>
<feature type="domain" description="Phosphoribosyltransferase" evidence="10">
    <location>
        <begin position="40"/>
        <end position="170"/>
    </location>
</feature>
<organism evidence="11 12">
    <name type="scientific">candidate division CSSED10-310 bacterium</name>
    <dbReference type="NCBI Taxonomy" id="2855610"/>
    <lineage>
        <taxon>Bacteria</taxon>
        <taxon>Bacteria division CSSED10-310</taxon>
    </lineage>
</organism>
<proteinExistence type="inferred from homology"/>
<dbReference type="EMBL" id="JBHPBY010000040">
    <property type="protein sequence ID" value="MFC1849470.1"/>
    <property type="molecule type" value="Genomic_DNA"/>
</dbReference>
<feature type="binding site" description="in other chain" evidence="9">
    <location>
        <begin position="74"/>
        <end position="75"/>
    </location>
    <ligand>
        <name>5-phospho-alpha-D-ribose 1-diphosphate</name>
        <dbReference type="ChEBI" id="CHEBI:58017"/>
        <note>ligand shared between dimeric partners</note>
    </ligand>
</feature>
<comment type="function">
    <text evidence="1 9">Catalyzes the transfer of a ribosyl phosphate group from 5-phosphoribose 1-diphosphate to orotate, leading to the formation of orotidine monophosphate (OMP).</text>
</comment>
<keyword evidence="6 9" id="KW-0328">Glycosyltransferase</keyword>
<protein>
    <recommendedName>
        <fullName evidence="5 9">Orotate phosphoribosyltransferase</fullName>
        <shortName evidence="9">OPRT</shortName>
        <shortName evidence="9">OPRTase</shortName>
        <ecNumber evidence="5 9">2.4.2.10</ecNumber>
    </recommendedName>
</protein>
<evidence type="ECO:0000256" key="1">
    <source>
        <dbReference type="ARBA" id="ARBA00003769"/>
    </source>
</evidence>
<dbReference type="InterPro" id="IPR004467">
    <property type="entry name" value="Or_phspho_trans_dom"/>
</dbReference>
<dbReference type="EC" id="2.4.2.10" evidence="5 9"/>
<comment type="caution">
    <text evidence="11">The sequence shown here is derived from an EMBL/GenBank/DDBJ whole genome shotgun (WGS) entry which is preliminary data.</text>
</comment>
<dbReference type="SUPFAM" id="SSF53271">
    <property type="entry name" value="PRTase-like"/>
    <property type="match status" value="1"/>
</dbReference>
<evidence type="ECO:0000256" key="6">
    <source>
        <dbReference type="ARBA" id="ARBA00022676"/>
    </source>
</evidence>
<feature type="binding site" evidence="9">
    <location>
        <position position="105"/>
    </location>
    <ligand>
        <name>5-phospho-alpha-D-ribose 1-diphosphate</name>
        <dbReference type="ChEBI" id="CHEBI:58017"/>
        <note>ligand shared between dimeric partners</note>
    </ligand>
</feature>
<dbReference type="InterPro" id="IPR023031">
    <property type="entry name" value="OPRT"/>
</dbReference>
<evidence type="ECO:0000256" key="5">
    <source>
        <dbReference type="ARBA" id="ARBA00011971"/>
    </source>
</evidence>
<sequence length="230" mass="26085">MVAEYQKDFIEFLLANNALRFGEFTLKSGRKSPYFINTGQFYSGVALAKLASFYAAALQQNEKDDFTIIFGPAYKGIPLCVSLAYYYGQQLNRRVCYLFDRKEAKVHGEFGADFRAQNYLVGKIPTEDDKVLLIDDVLTTGGTKYEAVELLHKISDTVPLIGLIISVDRQEVDQNGDSPVQLFYEKTNIPVISIITIETIISYLKQKPEEFGPYLDSLMEYRRQWGIPAA</sequence>
<keyword evidence="8 9" id="KW-0665">Pyrimidine biosynthesis</keyword>
<keyword evidence="7 9" id="KW-0808">Transferase</keyword>
<comment type="similarity">
    <text evidence="3 9">Belongs to the purine/pyrimidine phosphoribosyltransferase family. PyrE subfamily.</text>
</comment>
<dbReference type="InterPro" id="IPR029057">
    <property type="entry name" value="PRTase-like"/>
</dbReference>
<comment type="subunit">
    <text evidence="4 9">Homodimer.</text>
</comment>
<evidence type="ECO:0000256" key="9">
    <source>
        <dbReference type="HAMAP-Rule" id="MF_01208"/>
    </source>
</evidence>
<dbReference type="InterPro" id="IPR000836">
    <property type="entry name" value="PRTase_dom"/>
</dbReference>
<evidence type="ECO:0000259" key="10">
    <source>
        <dbReference type="Pfam" id="PF00156"/>
    </source>
</evidence>
<dbReference type="Proteomes" id="UP001594351">
    <property type="component" value="Unassembled WGS sequence"/>
</dbReference>
<dbReference type="NCBIfam" id="TIGR00336">
    <property type="entry name" value="pyrE"/>
    <property type="match status" value="1"/>
</dbReference>
<feature type="binding site" evidence="9">
    <location>
        <position position="139"/>
    </location>
    <ligand>
        <name>orotate</name>
        <dbReference type="ChEBI" id="CHEBI:30839"/>
    </ligand>
</feature>
<reference evidence="11 12" key="1">
    <citation type="submission" date="2024-09" db="EMBL/GenBank/DDBJ databases">
        <title>Laminarin stimulates single cell rates of sulfate reduction while oxygen inhibits transcriptomic activity in coastal marine sediment.</title>
        <authorList>
            <person name="Lindsay M."/>
            <person name="Orcutt B."/>
            <person name="Emerson D."/>
            <person name="Stepanauskas R."/>
            <person name="D'Angelo T."/>
        </authorList>
    </citation>
    <scope>NUCLEOTIDE SEQUENCE [LARGE SCALE GENOMIC DNA]</scope>
    <source>
        <strain evidence="11">SAG AM-311-K15</strain>
    </source>
</reference>
<feature type="binding site" description="in other chain" evidence="9">
    <location>
        <begin position="135"/>
        <end position="143"/>
    </location>
    <ligand>
        <name>5-phospho-alpha-D-ribose 1-diphosphate</name>
        <dbReference type="ChEBI" id="CHEBI:58017"/>
        <note>ligand shared between dimeric partners</note>
    </ligand>
</feature>
<comment type="pathway">
    <text evidence="2 9">Pyrimidine metabolism; UMP biosynthesis via de novo pathway; UMP from orotate: step 1/2.</text>
</comment>
<name>A0ABV6YTE6_UNCC1</name>
<comment type="catalytic activity">
    <reaction evidence="9">
        <text>orotidine 5'-phosphate + diphosphate = orotate + 5-phospho-alpha-D-ribose 1-diphosphate</text>
        <dbReference type="Rhea" id="RHEA:10380"/>
        <dbReference type="ChEBI" id="CHEBI:30839"/>
        <dbReference type="ChEBI" id="CHEBI:33019"/>
        <dbReference type="ChEBI" id="CHEBI:57538"/>
        <dbReference type="ChEBI" id="CHEBI:58017"/>
        <dbReference type="EC" id="2.4.2.10"/>
    </reaction>
</comment>
<comment type="caution">
    <text evidence="9">Lacks conserved residue(s) required for the propagation of feature annotation.</text>
</comment>
<keyword evidence="9" id="KW-0460">Magnesium</keyword>
<feature type="binding site" evidence="9">
    <location>
        <position position="169"/>
    </location>
    <ligand>
        <name>orotate</name>
        <dbReference type="ChEBI" id="CHEBI:30839"/>
    </ligand>
</feature>
<evidence type="ECO:0000256" key="8">
    <source>
        <dbReference type="ARBA" id="ARBA00022975"/>
    </source>
</evidence>
<evidence type="ECO:0000313" key="11">
    <source>
        <dbReference type="EMBL" id="MFC1849470.1"/>
    </source>
</evidence>
<comment type="cofactor">
    <cofactor evidence="9">
        <name>Mg(2+)</name>
        <dbReference type="ChEBI" id="CHEBI:18420"/>
    </cofactor>
</comment>
<feature type="binding site" evidence="9">
    <location>
        <position position="107"/>
    </location>
    <ligand>
        <name>5-phospho-alpha-D-ribose 1-diphosphate</name>
        <dbReference type="ChEBI" id="CHEBI:58017"/>
        <note>ligand shared between dimeric partners</note>
    </ligand>
</feature>
<dbReference type="Gene3D" id="3.40.50.2020">
    <property type="match status" value="1"/>
</dbReference>
<dbReference type="HAMAP" id="MF_01208">
    <property type="entry name" value="PyrE"/>
    <property type="match status" value="1"/>
</dbReference>
<evidence type="ECO:0000256" key="4">
    <source>
        <dbReference type="ARBA" id="ARBA00011738"/>
    </source>
</evidence>
<evidence type="ECO:0000256" key="3">
    <source>
        <dbReference type="ARBA" id="ARBA00006340"/>
    </source>
</evidence>